<dbReference type="InterPro" id="IPR018497">
    <property type="entry name" value="Peptidase_M13_C"/>
</dbReference>
<keyword evidence="10" id="KW-1185">Reference proteome</keyword>
<dbReference type="GO" id="GO:0004222">
    <property type="term" value="F:metalloendopeptidase activity"/>
    <property type="evidence" value="ECO:0007669"/>
    <property type="project" value="InterPro"/>
</dbReference>
<evidence type="ECO:0000259" key="9">
    <source>
        <dbReference type="Pfam" id="PF05649"/>
    </source>
</evidence>
<feature type="domain" description="Peptidase M13 C-terminal" evidence="8">
    <location>
        <begin position="584"/>
        <end position="790"/>
    </location>
</feature>
<dbReference type="GO" id="GO:0005886">
    <property type="term" value="C:plasma membrane"/>
    <property type="evidence" value="ECO:0007669"/>
    <property type="project" value="TreeGrafter"/>
</dbReference>
<keyword evidence="7" id="KW-0482">Metalloprotease</keyword>
<feature type="domain" description="Peptidase M13 N-terminal" evidence="9">
    <location>
        <begin position="125"/>
        <end position="524"/>
    </location>
</feature>
<comment type="similarity">
    <text evidence="2">Belongs to the peptidase M13 family.</text>
</comment>
<dbReference type="Gene3D" id="3.40.390.10">
    <property type="entry name" value="Collagenase (Catalytic Domain)"/>
    <property type="match status" value="1"/>
</dbReference>
<keyword evidence="3" id="KW-0645">Protease</keyword>
<dbReference type="InterPro" id="IPR042089">
    <property type="entry name" value="Peptidase_M13_dom_2"/>
</dbReference>
<dbReference type="InterPro" id="IPR024079">
    <property type="entry name" value="MetalloPept_cat_dom_sf"/>
</dbReference>
<keyword evidence="4" id="KW-0479">Metal-binding</keyword>
<dbReference type="Proteomes" id="UP000887569">
    <property type="component" value="Unplaced"/>
</dbReference>
<protein>
    <submittedName>
        <fullName evidence="11">M13 family peptidase</fullName>
    </submittedName>
</protein>
<organism evidence="10 11">
    <name type="scientific">Parascaris univalens</name>
    <name type="common">Nematode worm</name>
    <dbReference type="NCBI Taxonomy" id="6257"/>
    <lineage>
        <taxon>Eukaryota</taxon>
        <taxon>Metazoa</taxon>
        <taxon>Ecdysozoa</taxon>
        <taxon>Nematoda</taxon>
        <taxon>Chromadorea</taxon>
        <taxon>Rhabditida</taxon>
        <taxon>Spirurina</taxon>
        <taxon>Ascaridomorpha</taxon>
        <taxon>Ascaridoidea</taxon>
        <taxon>Ascarididae</taxon>
        <taxon>Parascaris</taxon>
    </lineage>
</organism>
<dbReference type="SUPFAM" id="SSF55486">
    <property type="entry name" value="Metalloproteases ('zincins'), catalytic domain"/>
    <property type="match status" value="1"/>
</dbReference>
<accession>A0A915BXU5</accession>
<evidence type="ECO:0000256" key="3">
    <source>
        <dbReference type="ARBA" id="ARBA00022670"/>
    </source>
</evidence>
<reference evidence="11" key="1">
    <citation type="submission" date="2022-11" db="UniProtKB">
        <authorList>
            <consortium name="WormBaseParasite"/>
        </authorList>
    </citation>
    <scope>IDENTIFICATION</scope>
</reference>
<dbReference type="Pfam" id="PF05649">
    <property type="entry name" value="Peptidase_M13_N"/>
    <property type="match status" value="1"/>
</dbReference>
<evidence type="ECO:0000256" key="2">
    <source>
        <dbReference type="ARBA" id="ARBA00007357"/>
    </source>
</evidence>
<dbReference type="AlphaFoldDB" id="A0A915BXU5"/>
<dbReference type="PANTHER" id="PTHR11733">
    <property type="entry name" value="ZINC METALLOPROTEASE FAMILY M13 NEPRILYSIN-RELATED"/>
    <property type="match status" value="1"/>
</dbReference>
<dbReference type="CDD" id="cd08662">
    <property type="entry name" value="M13"/>
    <property type="match status" value="1"/>
</dbReference>
<evidence type="ECO:0000259" key="8">
    <source>
        <dbReference type="Pfam" id="PF01431"/>
    </source>
</evidence>
<evidence type="ECO:0000256" key="7">
    <source>
        <dbReference type="ARBA" id="ARBA00023049"/>
    </source>
</evidence>
<dbReference type="PROSITE" id="PS51885">
    <property type="entry name" value="NEPRILYSIN"/>
    <property type="match status" value="1"/>
</dbReference>
<dbReference type="InterPro" id="IPR008753">
    <property type="entry name" value="Peptidase_M13_N"/>
</dbReference>
<evidence type="ECO:0000313" key="11">
    <source>
        <dbReference type="WBParaSite" id="PgR064_g040_t02"/>
    </source>
</evidence>
<name>A0A915BXU5_PARUN</name>
<evidence type="ECO:0000256" key="5">
    <source>
        <dbReference type="ARBA" id="ARBA00022801"/>
    </source>
</evidence>
<sequence>YRLPFCINIHIRSLSVLYFNDILCLRTCELTSENPSISEWASRLRLNYTSMRKHAFGRCLEMTTLMLCLTTFTLAAASPKPSLTPSLPGTDKPKGKANTVEIGLSPGFLKVSKHLLSSINSKVDPCEDFFQFACGRWVHENEIPKDLSSYGHFAKLREKVSAEMKRLFESKEKSPSKAINNIRQIYQGCMDVERINKQRGMELLEAIKEMGYWPIIHADLWRPEHFDLTDLLISVGVSRAVDVFVDVYVSPDQRNVSRRMIHIDQGSLGLGASSRDYYLNVTRYAKQVIAYHNYITQKILLIAEDAGRPTKVADIVDQIDEIVEFEKALAEIMISEDQRRNYTKLYNVHKLSELGNLLPVVDWDRYFRALMPFDLHSYLDADPDIIVNEVDFLKRLATLLEATESRIIANYIIWRYTSAWSFQLGARYDDAQQEFLRMLIGKRAKSPRWKDCSSAASGRMSYAAGALYVRAHFNKADKSVALAMIDDLHTAFREMVRNSDWMDNRTKHIAIEKSKAMQSLIGYPDFIYSDKELDDYYKELKLEPGETYASMVQKTSRWAQQRSFRRLLEPVDRSEFGISSSTVNAFYSSLKNGITFPAAILQAPLFDRSFPKAVNYGAIGSVIGHEITHGFDDQGSQFDKEGNLADWWDNVTSKRFTERTKCIIEQYNGYSVPGTGLHINGRLTLGENIADNGGIKEAYHAYKRYVEKLGHEEKRLPGLEQYTNDQIFFISYAQTWCGHSKPEATIRQLLTDPHAPLRFRVNGVVVNQPEFANAFHCPVGSPMNPEKRCVVW</sequence>
<evidence type="ECO:0000256" key="4">
    <source>
        <dbReference type="ARBA" id="ARBA00022723"/>
    </source>
</evidence>
<dbReference type="PANTHER" id="PTHR11733:SF237">
    <property type="entry name" value="NEPRILYSIN-LIKE 4"/>
    <property type="match status" value="1"/>
</dbReference>
<dbReference type="InterPro" id="IPR000718">
    <property type="entry name" value="Peptidase_M13"/>
</dbReference>
<dbReference type="GO" id="GO:0046872">
    <property type="term" value="F:metal ion binding"/>
    <property type="evidence" value="ECO:0007669"/>
    <property type="project" value="UniProtKB-KW"/>
</dbReference>
<evidence type="ECO:0000256" key="1">
    <source>
        <dbReference type="ARBA" id="ARBA00001947"/>
    </source>
</evidence>
<dbReference type="GO" id="GO:0016485">
    <property type="term" value="P:protein processing"/>
    <property type="evidence" value="ECO:0007669"/>
    <property type="project" value="TreeGrafter"/>
</dbReference>
<dbReference type="WBParaSite" id="PgR064_g040_t02">
    <property type="protein sequence ID" value="PgR064_g040_t02"/>
    <property type="gene ID" value="PgR064_g040"/>
</dbReference>
<keyword evidence="5" id="KW-0378">Hydrolase</keyword>
<comment type="cofactor">
    <cofactor evidence="1">
        <name>Zn(2+)</name>
        <dbReference type="ChEBI" id="CHEBI:29105"/>
    </cofactor>
</comment>
<dbReference type="Pfam" id="PF01431">
    <property type="entry name" value="Peptidase_M13"/>
    <property type="match status" value="1"/>
</dbReference>
<dbReference type="PRINTS" id="PR00786">
    <property type="entry name" value="NEPRILYSIN"/>
</dbReference>
<proteinExistence type="inferred from homology"/>
<evidence type="ECO:0000256" key="6">
    <source>
        <dbReference type="ARBA" id="ARBA00022833"/>
    </source>
</evidence>
<evidence type="ECO:0000313" key="10">
    <source>
        <dbReference type="Proteomes" id="UP000887569"/>
    </source>
</evidence>
<keyword evidence="6" id="KW-0862">Zinc</keyword>
<dbReference type="Gene3D" id="1.10.1380.10">
    <property type="entry name" value="Neutral endopeptidase , domain2"/>
    <property type="match status" value="1"/>
</dbReference>